<proteinExistence type="predicted"/>
<name>A0A0K1EN77_CHOCO</name>
<dbReference type="AlphaFoldDB" id="A0A0K1EN77"/>
<protein>
    <submittedName>
        <fullName evidence="2">Uncharacterized protein</fullName>
    </submittedName>
</protein>
<dbReference type="Proteomes" id="UP000067626">
    <property type="component" value="Chromosome"/>
</dbReference>
<dbReference type="RefSeq" id="WP_050433738.1">
    <property type="nucleotide sequence ID" value="NZ_CP012159.1"/>
</dbReference>
<evidence type="ECO:0000313" key="3">
    <source>
        <dbReference type="Proteomes" id="UP000067626"/>
    </source>
</evidence>
<sequence length="343" mass="37640">MLHRKHVEEAGATLGLSPSGHHFEGRVDGVRVSMTDRPPPAEKTVFQLDGWLDPPLDLGLSMRRRVMVLHRRSRFSTGNEDLDDEFSLKADERARVGELFTPALRRQLVAMHRASYDIRLTDRGCTLTLQTGVGIDTAWLIQATREVVRTVDLLEAARASLGPATSLATHASVLGALAATHAMAFTTTPLTLQGALDGGPLHVGTTRSLRGRHHLALQAQFETTLGLGLFVRRRRLHDSLHRVFGAQVVRTGDAAFDKRFRVHADPTQAERLSATFDPAVREALLTLDERLGPVFVDDTAVRVAPIPSTVPPAAVREALEPLDVVRARILRNRLLGGTSSPYR</sequence>
<dbReference type="STRING" id="52.CMC5_062810"/>
<dbReference type="KEGG" id="ccro:CMC5_062810"/>
<evidence type="ECO:0000256" key="1">
    <source>
        <dbReference type="SAM" id="MobiDB-lite"/>
    </source>
</evidence>
<organism evidence="2 3">
    <name type="scientific">Chondromyces crocatus</name>
    <dbReference type="NCBI Taxonomy" id="52"/>
    <lineage>
        <taxon>Bacteria</taxon>
        <taxon>Pseudomonadati</taxon>
        <taxon>Myxococcota</taxon>
        <taxon>Polyangia</taxon>
        <taxon>Polyangiales</taxon>
        <taxon>Polyangiaceae</taxon>
        <taxon>Chondromyces</taxon>
    </lineage>
</organism>
<gene>
    <name evidence="2" type="ORF">CMC5_062810</name>
</gene>
<dbReference type="EMBL" id="CP012159">
    <property type="protein sequence ID" value="AKT42058.1"/>
    <property type="molecule type" value="Genomic_DNA"/>
</dbReference>
<accession>A0A0K1EN77</accession>
<reference evidence="2 3" key="1">
    <citation type="submission" date="2015-07" db="EMBL/GenBank/DDBJ databases">
        <title>Genome analysis of myxobacterium Chondromyces crocatus Cm c5 reveals a high potential for natural compound synthesis and the genetic basis for the loss of fruiting body formation.</title>
        <authorList>
            <person name="Zaburannyi N."/>
            <person name="Bunk B."/>
            <person name="Maier J."/>
            <person name="Overmann J."/>
            <person name="Mueller R."/>
        </authorList>
    </citation>
    <scope>NUCLEOTIDE SEQUENCE [LARGE SCALE GENOMIC DNA]</scope>
    <source>
        <strain evidence="2 3">Cm c5</strain>
    </source>
</reference>
<evidence type="ECO:0000313" key="2">
    <source>
        <dbReference type="EMBL" id="AKT42058.1"/>
    </source>
</evidence>
<keyword evidence="3" id="KW-1185">Reference proteome</keyword>
<dbReference type="OrthoDB" id="262374at2"/>
<feature type="region of interest" description="Disordered" evidence="1">
    <location>
        <begin position="1"/>
        <end position="22"/>
    </location>
</feature>